<feature type="compositionally biased region" description="Basic and acidic residues" evidence="1">
    <location>
        <begin position="52"/>
        <end position="65"/>
    </location>
</feature>
<evidence type="ECO:0000313" key="4">
    <source>
        <dbReference type="Proteomes" id="UP000008311"/>
    </source>
</evidence>
<keyword evidence="4" id="KW-1185">Reference proteome</keyword>
<dbReference type="Proteomes" id="UP000008311">
    <property type="component" value="Unassembled WGS sequence"/>
</dbReference>
<feature type="non-terminal residue" evidence="3">
    <location>
        <position position="1"/>
    </location>
</feature>
<dbReference type="InterPro" id="IPR013087">
    <property type="entry name" value="Znf_C2H2_type"/>
</dbReference>
<name>B9S3R6_RICCO</name>
<evidence type="ECO:0000259" key="2">
    <source>
        <dbReference type="PROSITE" id="PS00028"/>
    </source>
</evidence>
<accession>B9S3R6</accession>
<feature type="region of interest" description="Disordered" evidence="1">
    <location>
        <begin position="45"/>
        <end position="90"/>
    </location>
</feature>
<evidence type="ECO:0000256" key="1">
    <source>
        <dbReference type="SAM" id="MobiDB-lite"/>
    </source>
</evidence>
<dbReference type="AlphaFoldDB" id="B9S3R6"/>
<dbReference type="PROSITE" id="PS00028">
    <property type="entry name" value="ZINC_FINGER_C2H2_1"/>
    <property type="match status" value="1"/>
</dbReference>
<protein>
    <recommendedName>
        <fullName evidence="2">C2H2-type domain-containing protein</fullName>
    </recommendedName>
</protein>
<dbReference type="eggNOG" id="ENOG502SC7G">
    <property type="taxonomic scope" value="Eukaryota"/>
</dbReference>
<organism evidence="3 4">
    <name type="scientific">Ricinus communis</name>
    <name type="common">Castor bean</name>
    <dbReference type="NCBI Taxonomy" id="3988"/>
    <lineage>
        <taxon>Eukaryota</taxon>
        <taxon>Viridiplantae</taxon>
        <taxon>Streptophyta</taxon>
        <taxon>Embryophyta</taxon>
        <taxon>Tracheophyta</taxon>
        <taxon>Spermatophyta</taxon>
        <taxon>Magnoliopsida</taxon>
        <taxon>eudicotyledons</taxon>
        <taxon>Gunneridae</taxon>
        <taxon>Pentapetalae</taxon>
        <taxon>rosids</taxon>
        <taxon>fabids</taxon>
        <taxon>Malpighiales</taxon>
        <taxon>Euphorbiaceae</taxon>
        <taxon>Acalyphoideae</taxon>
        <taxon>Acalypheae</taxon>
        <taxon>Ricinus</taxon>
    </lineage>
</organism>
<dbReference type="PANTHER" id="PTHR35746">
    <property type="entry name" value="PENTATRICOPEPTIDE REPEAT (PPR) SUPERFAMILY PROTEIN"/>
    <property type="match status" value="1"/>
</dbReference>
<sequence length="160" mass="17740">HDNHGVHVCHKCGWPFPNPHPSAKHRRAHKKICGTIEGYKLVQSEGSTHSTMSEDEHQSDEDHKTPSPQILERSSNEKGSGAIGDRSGISEDEVFADAVAEFPDSGSRKVIEESPEDVKKLATFLASVANNDTRTTLSYEDDAITDRGFKKMFNFNESMN</sequence>
<gene>
    <name evidence="3" type="ORF">RCOM_1554430</name>
</gene>
<reference evidence="4" key="1">
    <citation type="journal article" date="2010" name="Nat. Biotechnol.">
        <title>Draft genome sequence of the oilseed species Ricinus communis.</title>
        <authorList>
            <person name="Chan A.P."/>
            <person name="Crabtree J."/>
            <person name="Zhao Q."/>
            <person name="Lorenzi H."/>
            <person name="Orvis J."/>
            <person name="Puiu D."/>
            <person name="Melake-Berhan A."/>
            <person name="Jones K.M."/>
            <person name="Redman J."/>
            <person name="Chen G."/>
            <person name="Cahoon E.B."/>
            <person name="Gedil M."/>
            <person name="Stanke M."/>
            <person name="Haas B.J."/>
            <person name="Wortman J.R."/>
            <person name="Fraser-Liggett C.M."/>
            <person name="Ravel J."/>
            <person name="Rabinowicz P.D."/>
        </authorList>
    </citation>
    <scope>NUCLEOTIDE SEQUENCE [LARGE SCALE GENOMIC DNA]</scope>
    <source>
        <strain evidence="4">cv. Hale</strain>
    </source>
</reference>
<dbReference type="InParanoid" id="B9S3R6"/>
<dbReference type="STRING" id="3988.B9S3R6"/>
<dbReference type="EMBL" id="EQ973861">
    <property type="protein sequence ID" value="EEF41771.1"/>
    <property type="molecule type" value="Genomic_DNA"/>
</dbReference>
<proteinExistence type="predicted"/>
<feature type="domain" description="C2H2-type" evidence="2">
    <location>
        <begin position="9"/>
        <end position="29"/>
    </location>
</feature>
<dbReference type="PANTHER" id="PTHR35746:SF1">
    <property type="entry name" value="PENTATRICOPEPTIDE REPEAT (PPR) SUPERFAMILY PROTEIN"/>
    <property type="match status" value="1"/>
</dbReference>
<evidence type="ECO:0000313" key="3">
    <source>
        <dbReference type="EMBL" id="EEF41771.1"/>
    </source>
</evidence>